<dbReference type="GO" id="GO:0005975">
    <property type="term" value="P:carbohydrate metabolic process"/>
    <property type="evidence" value="ECO:0007669"/>
    <property type="project" value="UniProtKB-ARBA"/>
</dbReference>
<protein>
    <submittedName>
        <fullName evidence="3">Adhesin</fullName>
    </submittedName>
</protein>
<dbReference type="Proteomes" id="UP000029108">
    <property type="component" value="Unassembled WGS sequence"/>
</dbReference>
<feature type="domain" description="CNA-B" evidence="2">
    <location>
        <begin position="148"/>
        <end position="228"/>
    </location>
</feature>
<organism evidence="3 4">
    <name type="scientific">Bifidobacterium biavatii DSM 23969</name>
    <dbReference type="NCBI Taxonomy" id="1437608"/>
    <lineage>
        <taxon>Bacteria</taxon>
        <taxon>Bacillati</taxon>
        <taxon>Actinomycetota</taxon>
        <taxon>Actinomycetes</taxon>
        <taxon>Bifidobacteriales</taxon>
        <taxon>Bifidobacteriaceae</taxon>
        <taxon>Bifidobacterium</taxon>
    </lineage>
</organism>
<evidence type="ECO:0000313" key="3">
    <source>
        <dbReference type="EMBL" id="KFI50697.1"/>
    </source>
</evidence>
<dbReference type="CDD" id="cd00222">
    <property type="entry name" value="CollagenBindB"/>
    <property type="match status" value="1"/>
</dbReference>
<dbReference type="Gene3D" id="2.60.40.1140">
    <property type="entry name" value="Collagen-binding surface protein Cna, B-type domain"/>
    <property type="match status" value="1"/>
</dbReference>
<keyword evidence="4" id="KW-1185">Reference proteome</keyword>
<reference evidence="3 4" key="1">
    <citation type="submission" date="2014-03" db="EMBL/GenBank/DDBJ databases">
        <title>Genomics of Bifidobacteria.</title>
        <authorList>
            <person name="Ventura M."/>
            <person name="Milani C."/>
            <person name="Lugli G.A."/>
        </authorList>
    </citation>
    <scope>NUCLEOTIDE SEQUENCE [LARGE SCALE GENOMIC DNA]</scope>
    <source>
        <strain evidence="3 4">DSM 23969</strain>
    </source>
</reference>
<comment type="caution">
    <text evidence="3">The sequence shown here is derived from an EMBL/GenBank/DDBJ whole genome shotgun (WGS) entry which is preliminary data.</text>
</comment>
<proteinExistence type="predicted"/>
<gene>
    <name evidence="3" type="ORF">BBIA_2045</name>
</gene>
<dbReference type="InterPro" id="IPR013783">
    <property type="entry name" value="Ig-like_fold"/>
</dbReference>
<dbReference type="EMBL" id="JGYN01000014">
    <property type="protein sequence ID" value="KFI50697.1"/>
    <property type="molecule type" value="Genomic_DNA"/>
</dbReference>
<feature type="region of interest" description="Disordered" evidence="1">
    <location>
        <begin position="229"/>
        <end position="255"/>
    </location>
</feature>
<sequence length="285" mass="31351">MNYQDDDAPIVGAQAHLFHVADWNDANNGFTPTSQFKDYSVDWNVFGADSETFRQLAETLAGYISRDSLKSQADQLTDSTGTAVFNGLSRGLYLVTVDAFDGDSLTCKASSTLVVLPSDSGSLDVTLQPKTECSPKPQTPEEKKTKLKVTKVWKNDGDGESRPAKVTVQLLRDGEIYDEVSLNEANDWTHEWSDLPAEHEWRTVEKVVADHYTVLVDRENTEVLVVNTYQPGDHDHHGHEDKKEHKGKKPAETGSNVSTVAACAVGLSGAGLAVLRVRRKHQANN</sequence>
<dbReference type="InterPro" id="IPR008454">
    <property type="entry name" value="Collagen-bd_Cna-like_B-typ_dom"/>
</dbReference>
<name>A0A086ZVZ7_9BIFI</name>
<dbReference type="eggNOG" id="ENOG5032RQN">
    <property type="taxonomic scope" value="Bacteria"/>
</dbReference>
<dbReference type="STRING" id="1437608.GCA_000771645_01227"/>
<evidence type="ECO:0000313" key="4">
    <source>
        <dbReference type="Proteomes" id="UP000029108"/>
    </source>
</evidence>
<dbReference type="SUPFAM" id="SSF49478">
    <property type="entry name" value="Cna protein B-type domain"/>
    <property type="match status" value="1"/>
</dbReference>
<evidence type="ECO:0000256" key="1">
    <source>
        <dbReference type="SAM" id="MobiDB-lite"/>
    </source>
</evidence>
<accession>A0A086ZVZ7</accession>
<dbReference type="Pfam" id="PF05738">
    <property type="entry name" value="Cna_B"/>
    <property type="match status" value="1"/>
</dbReference>
<dbReference type="AlphaFoldDB" id="A0A086ZVZ7"/>
<evidence type="ECO:0000259" key="2">
    <source>
        <dbReference type="Pfam" id="PF05738"/>
    </source>
</evidence>
<feature type="compositionally biased region" description="Basic and acidic residues" evidence="1">
    <location>
        <begin position="232"/>
        <end position="244"/>
    </location>
</feature>
<dbReference type="Gene3D" id="2.60.40.10">
    <property type="entry name" value="Immunoglobulins"/>
    <property type="match status" value="1"/>
</dbReference>